<keyword evidence="2" id="KW-1185">Reference proteome</keyword>
<organism evidence="1 2">
    <name type="scientific">Kitasatospora nipponensis</name>
    <dbReference type="NCBI Taxonomy" id="258049"/>
    <lineage>
        <taxon>Bacteria</taxon>
        <taxon>Bacillati</taxon>
        <taxon>Actinomycetota</taxon>
        <taxon>Actinomycetes</taxon>
        <taxon>Kitasatosporales</taxon>
        <taxon>Streptomycetaceae</taxon>
        <taxon>Kitasatospora</taxon>
    </lineage>
</organism>
<sequence length="151" mass="15811">MLSVASAMLGRMGALFGYYAADDDEHAGRAVLREDGRSPGAGYDEVVVKGISPMIDLLPVEERLTGRSAEQVRADPRHCRVVGAGAGGEIVTLSLTDAFRDALARADGGPGAAAPERDTASGDLAHLLPALAALAERAVARGQRLYCWIRP</sequence>
<evidence type="ECO:0000313" key="1">
    <source>
        <dbReference type="EMBL" id="GAA1258233.1"/>
    </source>
</evidence>
<proteinExistence type="predicted"/>
<accession>A0ABN1WPA5</accession>
<reference evidence="1 2" key="1">
    <citation type="journal article" date="2019" name="Int. J. Syst. Evol. Microbiol.">
        <title>The Global Catalogue of Microorganisms (GCM) 10K type strain sequencing project: providing services to taxonomists for standard genome sequencing and annotation.</title>
        <authorList>
            <consortium name="The Broad Institute Genomics Platform"/>
            <consortium name="The Broad Institute Genome Sequencing Center for Infectious Disease"/>
            <person name="Wu L."/>
            <person name="Ma J."/>
        </authorList>
    </citation>
    <scope>NUCLEOTIDE SEQUENCE [LARGE SCALE GENOMIC DNA]</scope>
    <source>
        <strain evidence="1 2">JCM 13004</strain>
    </source>
</reference>
<evidence type="ECO:0000313" key="2">
    <source>
        <dbReference type="Proteomes" id="UP001500037"/>
    </source>
</evidence>
<dbReference type="Proteomes" id="UP001500037">
    <property type="component" value="Unassembled WGS sequence"/>
</dbReference>
<name>A0ABN1WPA5_9ACTN</name>
<dbReference type="EMBL" id="BAAALF010000128">
    <property type="protein sequence ID" value="GAA1258233.1"/>
    <property type="molecule type" value="Genomic_DNA"/>
</dbReference>
<comment type="caution">
    <text evidence="1">The sequence shown here is derived from an EMBL/GenBank/DDBJ whole genome shotgun (WGS) entry which is preliminary data.</text>
</comment>
<gene>
    <name evidence="1" type="ORF">GCM10009665_55580</name>
</gene>
<protein>
    <submittedName>
        <fullName evidence="1">Uncharacterized protein</fullName>
    </submittedName>
</protein>